<feature type="compositionally biased region" description="Low complexity" evidence="1">
    <location>
        <begin position="28"/>
        <end position="39"/>
    </location>
</feature>
<evidence type="ECO:0000313" key="3">
    <source>
        <dbReference type="Proteomes" id="UP001153269"/>
    </source>
</evidence>
<name>A0A9N7YLI4_PLEPL</name>
<gene>
    <name evidence="2" type="ORF">PLEPLA_LOCUS18003</name>
</gene>
<organism evidence="2 3">
    <name type="scientific">Pleuronectes platessa</name>
    <name type="common">European plaice</name>
    <dbReference type="NCBI Taxonomy" id="8262"/>
    <lineage>
        <taxon>Eukaryota</taxon>
        <taxon>Metazoa</taxon>
        <taxon>Chordata</taxon>
        <taxon>Craniata</taxon>
        <taxon>Vertebrata</taxon>
        <taxon>Euteleostomi</taxon>
        <taxon>Actinopterygii</taxon>
        <taxon>Neopterygii</taxon>
        <taxon>Teleostei</taxon>
        <taxon>Neoteleostei</taxon>
        <taxon>Acanthomorphata</taxon>
        <taxon>Carangaria</taxon>
        <taxon>Pleuronectiformes</taxon>
        <taxon>Pleuronectoidei</taxon>
        <taxon>Pleuronectidae</taxon>
        <taxon>Pleuronectes</taxon>
    </lineage>
</organism>
<evidence type="ECO:0000313" key="2">
    <source>
        <dbReference type="EMBL" id="CAB1430023.1"/>
    </source>
</evidence>
<protein>
    <submittedName>
        <fullName evidence="2">Uncharacterized protein</fullName>
    </submittedName>
</protein>
<evidence type="ECO:0000256" key="1">
    <source>
        <dbReference type="SAM" id="MobiDB-lite"/>
    </source>
</evidence>
<dbReference type="EMBL" id="CADEAL010001196">
    <property type="protein sequence ID" value="CAB1430023.1"/>
    <property type="molecule type" value="Genomic_DNA"/>
</dbReference>
<accession>A0A9N7YLI4</accession>
<sequence length="109" mass="11263">MSAASSRANVATLAPSKANHLKKKSSTTRESTGSDSSGSTRRRGVPPPLIAVRASSVFSPSQRYRRVLIQAPSSSRPPAPAVSIWSLPAPILPHGLCGPGPGGALFDPH</sequence>
<keyword evidence="3" id="KW-1185">Reference proteome</keyword>
<dbReference type="AlphaFoldDB" id="A0A9N7YLI4"/>
<proteinExistence type="predicted"/>
<feature type="region of interest" description="Disordered" evidence="1">
    <location>
        <begin position="1"/>
        <end position="48"/>
    </location>
</feature>
<reference evidence="2" key="1">
    <citation type="submission" date="2020-03" db="EMBL/GenBank/DDBJ databases">
        <authorList>
            <person name="Weist P."/>
        </authorList>
    </citation>
    <scope>NUCLEOTIDE SEQUENCE</scope>
</reference>
<comment type="caution">
    <text evidence="2">The sequence shown here is derived from an EMBL/GenBank/DDBJ whole genome shotgun (WGS) entry which is preliminary data.</text>
</comment>
<dbReference type="Proteomes" id="UP001153269">
    <property type="component" value="Unassembled WGS sequence"/>
</dbReference>